<feature type="domain" description="Phage capsid-like C-terminal" evidence="2">
    <location>
        <begin position="122"/>
        <end position="397"/>
    </location>
</feature>
<protein>
    <submittedName>
        <fullName evidence="3">Phage major capsid protein</fullName>
    </submittedName>
</protein>
<reference evidence="3 4" key="1">
    <citation type="submission" date="2018-10" db="EMBL/GenBank/DDBJ databases">
        <title>Characterization and genome analysis of a novel bacterium Sphingobium yanoikuyae SJTF8 capable of degrading PAHs.</title>
        <authorList>
            <person name="Yin C."/>
            <person name="Xiong W."/>
            <person name="Liang R."/>
        </authorList>
    </citation>
    <scope>NUCLEOTIDE SEQUENCE [LARGE SCALE GENOMIC DNA]</scope>
    <source>
        <strain evidence="3 4">SJTF8</strain>
    </source>
</reference>
<dbReference type="Pfam" id="PF05065">
    <property type="entry name" value="Phage_capsid"/>
    <property type="match status" value="1"/>
</dbReference>
<evidence type="ECO:0000256" key="1">
    <source>
        <dbReference type="ARBA" id="ARBA00004328"/>
    </source>
</evidence>
<proteinExistence type="predicted"/>
<sequence>MSLQALREQRAAKAKALQELVKKGGEWTADNQAAYDAGIAEIEAIDANIERHQRMNQLAAEAALSNGVIDAAERIGRDQDSEASRLFAKWLRGGDNALSAEEWRAHLAAVQNTMSTTTGSEGGYTVQTDVAKSVLDALKAYGGMRAPGMATVIQTAGGNPMSFPTSDGTAEEGEIVDQNASASDADVTFGTKDLPVYKYSSKVVTVPIELLQDSSVDVEAFVRGRLVTRLGRITNKHSTVGTGTNQPNGVMVAAGTGKTGATGQTAAVVYDDLVDLEHSVDPAYREGGECRFMMHDDSVKVVKKLKDTQNRPIFLPGYDPANNGKLDTLLGYPIQINQQVATMAANAYSIGFGDFSKYVIRDVMDIVMQRFTDSAYAKKGQVGFLAWLRSGGNFMDVGGAVKRYRNSAT</sequence>
<dbReference type="InterPro" id="IPR054612">
    <property type="entry name" value="Phage_capsid-like_C"/>
</dbReference>
<evidence type="ECO:0000313" key="4">
    <source>
        <dbReference type="Proteomes" id="UP000280708"/>
    </source>
</evidence>
<dbReference type="Gene3D" id="3.30.2400.10">
    <property type="entry name" value="Major capsid protein gp5"/>
    <property type="match status" value="1"/>
</dbReference>
<gene>
    <name evidence="3" type="ORF">EBF16_16370</name>
</gene>
<dbReference type="AlphaFoldDB" id="A0A3G2UTI6"/>
<dbReference type="NCBIfam" id="TIGR01554">
    <property type="entry name" value="major_cap_HK97"/>
    <property type="match status" value="1"/>
</dbReference>
<evidence type="ECO:0000259" key="2">
    <source>
        <dbReference type="Pfam" id="PF05065"/>
    </source>
</evidence>
<dbReference type="Proteomes" id="UP000280708">
    <property type="component" value="Chromosome"/>
</dbReference>
<dbReference type="EMBL" id="CP033230">
    <property type="protein sequence ID" value="AYO78323.1"/>
    <property type="molecule type" value="Genomic_DNA"/>
</dbReference>
<accession>A0A3G2UTI6</accession>
<name>A0A3G2UTI6_SPHYA</name>
<organism evidence="3 4">
    <name type="scientific">Sphingobium yanoikuyae</name>
    <name type="common">Sphingomonas yanoikuyae</name>
    <dbReference type="NCBI Taxonomy" id="13690"/>
    <lineage>
        <taxon>Bacteria</taxon>
        <taxon>Pseudomonadati</taxon>
        <taxon>Pseudomonadota</taxon>
        <taxon>Alphaproteobacteria</taxon>
        <taxon>Sphingomonadales</taxon>
        <taxon>Sphingomonadaceae</taxon>
        <taxon>Sphingobium</taxon>
    </lineage>
</organism>
<dbReference type="SUPFAM" id="SSF56563">
    <property type="entry name" value="Major capsid protein gp5"/>
    <property type="match status" value="1"/>
</dbReference>
<comment type="subcellular location">
    <subcellularLocation>
        <location evidence="1">Virion</location>
    </subcellularLocation>
</comment>
<dbReference type="RefSeq" id="WP_122129830.1">
    <property type="nucleotide sequence ID" value="NZ_CP033230.1"/>
</dbReference>
<evidence type="ECO:0000313" key="3">
    <source>
        <dbReference type="EMBL" id="AYO78323.1"/>
    </source>
</evidence>
<dbReference type="InterPro" id="IPR024455">
    <property type="entry name" value="Phage_capsid"/>
</dbReference>